<name>A0A0R3Q210_ANGCS</name>
<evidence type="ECO:0000256" key="2">
    <source>
        <dbReference type="ARBA" id="ARBA00022670"/>
    </source>
</evidence>
<proteinExistence type="inferred from homology"/>
<keyword evidence="7" id="KW-1185">Reference proteome</keyword>
<dbReference type="STRING" id="334426.A0A0R3Q210"/>
<dbReference type="Gene3D" id="3.40.50.1820">
    <property type="entry name" value="alpha/beta hydrolase"/>
    <property type="match status" value="1"/>
</dbReference>
<evidence type="ECO:0000256" key="1">
    <source>
        <dbReference type="ARBA" id="ARBA00011079"/>
    </source>
</evidence>
<dbReference type="Proteomes" id="UP000267027">
    <property type="component" value="Unassembled WGS sequence"/>
</dbReference>
<gene>
    <name evidence="6" type="ORF">ACOC_LOCUS13101</name>
</gene>
<evidence type="ECO:0000313" key="7">
    <source>
        <dbReference type="Proteomes" id="UP000267027"/>
    </source>
</evidence>
<dbReference type="PANTHER" id="PTHR11010">
    <property type="entry name" value="PROTEASE S28 PRO-X CARBOXYPEPTIDASE-RELATED"/>
    <property type="match status" value="1"/>
</dbReference>
<keyword evidence="2" id="KW-0645">Protease</keyword>
<reference evidence="6 7" key="2">
    <citation type="submission" date="2018-11" db="EMBL/GenBank/DDBJ databases">
        <authorList>
            <consortium name="Pathogen Informatics"/>
        </authorList>
    </citation>
    <scope>NUCLEOTIDE SEQUENCE [LARGE SCALE GENOMIC DNA]</scope>
    <source>
        <strain evidence="6 7">Costa Rica</strain>
    </source>
</reference>
<protein>
    <submittedName>
        <fullName evidence="8">Peptidase S28</fullName>
    </submittedName>
</protein>
<organism evidence="8">
    <name type="scientific">Angiostrongylus costaricensis</name>
    <name type="common">Nematode worm</name>
    <dbReference type="NCBI Taxonomy" id="334426"/>
    <lineage>
        <taxon>Eukaryota</taxon>
        <taxon>Metazoa</taxon>
        <taxon>Ecdysozoa</taxon>
        <taxon>Nematoda</taxon>
        <taxon>Chromadorea</taxon>
        <taxon>Rhabditida</taxon>
        <taxon>Rhabditina</taxon>
        <taxon>Rhabditomorpha</taxon>
        <taxon>Strongyloidea</taxon>
        <taxon>Metastrongylidae</taxon>
        <taxon>Angiostrongylus</taxon>
    </lineage>
</organism>
<evidence type="ECO:0000256" key="3">
    <source>
        <dbReference type="ARBA" id="ARBA00022729"/>
    </source>
</evidence>
<dbReference type="InterPro" id="IPR029058">
    <property type="entry name" value="AB_hydrolase_fold"/>
</dbReference>
<evidence type="ECO:0000256" key="5">
    <source>
        <dbReference type="ARBA" id="ARBA00023180"/>
    </source>
</evidence>
<dbReference type="Pfam" id="PF05577">
    <property type="entry name" value="Peptidase_S28"/>
    <property type="match status" value="2"/>
</dbReference>
<dbReference type="SUPFAM" id="SSF53474">
    <property type="entry name" value="alpha/beta-Hydrolases"/>
    <property type="match status" value="1"/>
</dbReference>
<dbReference type="OrthoDB" id="2130629at2759"/>
<dbReference type="PANTHER" id="PTHR11010:SF38">
    <property type="entry name" value="LYSOSOMAL PRO-X CARBOXYPEPTIDASE"/>
    <property type="match status" value="1"/>
</dbReference>
<dbReference type="InterPro" id="IPR008758">
    <property type="entry name" value="Peptidase_S28"/>
</dbReference>
<sequence>MLALFAFFHVYSEAATSFMHFRDPNVWSPLHQLDETNNIHKRSAYKWTEEWFDDVPVDHFSFANRDNFKLRYFLNIENYKAGGAIFFYTGNEGNLESFAINTKLIGAQKSPVIAFGGSYGGMLAAWIRIKYPHKVDGAIASSALVFWFIDSKIPADIYDKIVTRSFMAAGCNRKAIEKGWVAMRNLAQTAYGRSYLNELFHLEKKSRLTSEEDYKFLSNYIKDVFEIMARVNYPYPSNFLTALPSWPVKVVNLYYNYTGTTKSLCANPSFCSRFAAALGDPLGWPWQYCTEMVMPQCSSGWPNDFFWESCPFTVQGAIDECKVWYASKNAVH</sequence>
<dbReference type="GO" id="GO:0008239">
    <property type="term" value="F:dipeptidyl-peptidase activity"/>
    <property type="evidence" value="ECO:0007669"/>
    <property type="project" value="TreeGrafter"/>
</dbReference>
<accession>A0A0R3Q210</accession>
<evidence type="ECO:0000313" key="8">
    <source>
        <dbReference type="WBParaSite" id="ACOC_0001310001-mRNA-1"/>
    </source>
</evidence>
<comment type="similarity">
    <text evidence="1">Belongs to the peptidase S28 family.</text>
</comment>
<dbReference type="EMBL" id="UYYA01005491">
    <property type="protein sequence ID" value="VDM64686.1"/>
    <property type="molecule type" value="Genomic_DNA"/>
</dbReference>
<reference evidence="8" key="1">
    <citation type="submission" date="2017-02" db="UniProtKB">
        <authorList>
            <consortium name="WormBaseParasite"/>
        </authorList>
    </citation>
    <scope>IDENTIFICATION</scope>
</reference>
<dbReference type="WBParaSite" id="ACOC_0001310001-mRNA-1">
    <property type="protein sequence ID" value="ACOC_0001310001-mRNA-1"/>
    <property type="gene ID" value="ACOC_0001310001"/>
</dbReference>
<keyword evidence="3" id="KW-0732">Signal</keyword>
<keyword evidence="5" id="KW-0325">Glycoprotein</keyword>
<evidence type="ECO:0000313" key="6">
    <source>
        <dbReference type="EMBL" id="VDM64686.1"/>
    </source>
</evidence>
<keyword evidence="4" id="KW-0378">Hydrolase</keyword>
<dbReference type="GO" id="GO:0070008">
    <property type="term" value="F:serine-type exopeptidase activity"/>
    <property type="evidence" value="ECO:0007669"/>
    <property type="project" value="InterPro"/>
</dbReference>
<dbReference type="AlphaFoldDB" id="A0A0R3Q210"/>
<dbReference type="InterPro" id="IPR042269">
    <property type="entry name" value="Ser_carbopepase_S28_SKS"/>
</dbReference>
<dbReference type="Gene3D" id="1.20.120.980">
    <property type="entry name" value="Serine carboxypeptidase S28, SKS domain"/>
    <property type="match status" value="1"/>
</dbReference>
<dbReference type="OMA" id="PESYRIF"/>
<evidence type="ECO:0000256" key="4">
    <source>
        <dbReference type="ARBA" id="ARBA00022801"/>
    </source>
</evidence>
<dbReference type="GO" id="GO:0006508">
    <property type="term" value="P:proteolysis"/>
    <property type="evidence" value="ECO:0007669"/>
    <property type="project" value="UniProtKB-KW"/>
</dbReference>